<dbReference type="InterPro" id="IPR011051">
    <property type="entry name" value="RmlC_Cupin_sf"/>
</dbReference>
<proteinExistence type="predicted"/>
<dbReference type="SUPFAM" id="SSF51182">
    <property type="entry name" value="RmlC-like cupins"/>
    <property type="match status" value="1"/>
</dbReference>
<organism evidence="2 3">
    <name type="scientific">Yinghuangia soli</name>
    <dbReference type="NCBI Taxonomy" id="2908204"/>
    <lineage>
        <taxon>Bacteria</taxon>
        <taxon>Bacillati</taxon>
        <taxon>Actinomycetota</taxon>
        <taxon>Actinomycetes</taxon>
        <taxon>Kitasatosporales</taxon>
        <taxon>Streptomycetaceae</taxon>
        <taxon>Yinghuangia</taxon>
    </lineage>
</organism>
<dbReference type="InterPro" id="IPR025979">
    <property type="entry name" value="ChrR-like_cupin_dom"/>
</dbReference>
<dbReference type="InterPro" id="IPR014710">
    <property type="entry name" value="RmlC-like_jellyroll"/>
</dbReference>
<evidence type="ECO:0000259" key="1">
    <source>
        <dbReference type="Pfam" id="PF12973"/>
    </source>
</evidence>
<sequence>MIVELADAHPAAQPYTMPGSTAPVSMARLALDPDTGASLSLVRFPKGWRRPERGHYGVGEEFLVVEGELHVSGTRHVAGDLAWIPAGALRHGSGTDGGALAVAWFSGPVRWTASDDDVPTGPSTRTNVRTVAVPPRDGLVLRGGRPGEAHGTTALFACPDDVPAALLCPGTTVTDVSRWRWRPAEASRARPAWHGRLLVRTG</sequence>
<name>A0AA41Q5T1_9ACTN</name>
<keyword evidence="3" id="KW-1185">Reference proteome</keyword>
<gene>
    <name evidence="2" type="ORF">LZ495_30470</name>
</gene>
<dbReference type="Proteomes" id="UP001165378">
    <property type="component" value="Unassembled WGS sequence"/>
</dbReference>
<evidence type="ECO:0000313" key="2">
    <source>
        <dbReference type="EMBL" id="MCF2531515.1"/>
    </source>
</evidence>
<dbReference type="RefSeq" id="WP_235056164.1">
    <property type="nucleotide sequence ID" value="NZ_JAKFHA010000024.1"/>
</dbReference>
<dbReference type="AlphaFoldDB" id="A0AA41Q5T1"/>
<dbReference type="Pfam" id="PF12973">
    <property type="entry name" value="Cupin_7"/>
    <property type="match status" value="1"/>
</dbReference>
<dbReference type="EMBL" id="JAKFHA010000024">
    <property type="protein sequence ID" value="MCF2531515.1"/>
    <property type="molecule type" value="Genomic_DNA"/>
</dbReference>
<reference evidence="2" key="1">
    <citation type="submission" date="2022-01" db="EMBL/GenBank/DDBJ databases">
        <title>Genome-Based Taxonomic Classification of the Phylum Actinobacteria.</title>
        <authorList>
            <person name="Gao Y."/>
        </authorList>
    </citation>
    <scope>NUCLEOTIDE SEQUENCE</scope>
    <source>
        <strain evidence="2">KLBMP 8922</strain>
    </source>
</reference>
<evidence type="ECO:0000313" key="3">
    <source>
        <dbReference type="Proteomes" id="UP001165378"/>
    </source>
</evidence>
<accession>A0AA41Q5T1</accession>
<dbReference type="Gene3D" id="2.60.120.10">
    <property type="entry name" value="Jelly Rolls"/>
    <property type="match status" value="1"/>
</dbReference>
<comment type="caution">
    <text evidence="2">The sequence shown here is derived from an EMBL/GenBank/DDBJ whole genome shotgun (WGS) entry which is preliminary data.</text>
</comment>
<protein>
    <recommendedName>
        <fullName evidence="1">ChrR-like cupin domain-containing protein</fullName>
    </recommendedName>
</protein>
<feature type="domain" description="ChrR-like cupin" evidence="1">
    <location>
        <begin position="23"/>
        <end position="89"/>
    </location>
</feature>